<keyword evidence="3" id="KW-1185">Reference proteome</keyword>
<evidence type="ECO:0008006" key="4">
    <source>
        <dbReference type="Google" id="ProtNLM"/>
    </source>
</evidence>
<sequence length="146" mass="16176">MKAIASDTKFGRDINTNFTIMRMPFLEFITSGDLKFIIAFCICTGIAGYHFFKKLQTKKEKGNQVLVKHHNQKISSAAFWVLILSVLSLLLGLMHSFYFIGKTGGIAPGLIFQGISNTLITPVLGICLYMVCRILHGISNSNLSKS</sequence>
<feature type="transmembrane region" description="Helical" evidence="1">
    <location>
        <begin position="77"/>
        <end position="98"/>
    </location>
</feature>
<dbReference type="Proteomes" id="UP000023541">
    <property type="component" value="Unassembled WGS sequence"/>
</dbReference>
<keyword evidence="1" id="KW-0472">Membrane</keyword>
<reference evidence="2 3" key="1">
    <citation type="submission" date="2014-04" db="EMBL/GenBank/DDBJ databases">
        <title>Aquimarina sp. 22II-S11-z7 Genome Sequencing.</title>
        <authorList>
            <person name="Lai Q."/>
        </authorList>
    </citation>
    <scope>NUCLEOTIDE SEQUENCE [LARGE SCALE GENOMIC DNA]</scope>
    <source>
        <strain evidence="2 3">22II-S11-z7</strain>
    </source>
</reference>
<organism evidence="2 3">
    <name type="scientific">Aquimarina atlantica</name>
    <dbReference type="NCBI Taxonomy" id="1317122"/>
    <lineage>
        <taxon>Bacteria</taxon>
        <taxon>Pseudomonadati</taxon>
        <taxon>Bacteroidota</taxon>
        <taxon>Flavobacteriia</taxon>
        <taxon>Flavobacteriales</taxon>
        <taxon>Flavobacteriaceae</taxon>
        <taxon>Aquimarina</taxon>
    </lineage>
</organism>
<feature type="transmembrane region" description="Helical" evidence="1">
    <location>
        <begin position="110"/>
        <end position="132"/>
    </location>
</feature>
<feature type="transmembrane region" description="Helical" evidence="1">
    <location>
        <begin position="34"/>
        <end position="52"/>
    </location>
</feature>
<dbReference type="eggNOG" id="ENOG503128Q">
    <property type="taxonomic scope" value="Bacteria"/>
</dbReference>
<proteinExistence type="predicted"/>
<name>A0A023BZZ5_9FLAO</name>
<dbReference type="AlphaFoldDB" id="A0A023BZZ5"/>
<keyword evidence="1" id="KW-1133">Transmembrane helix</keyword>
<evidence type="ECO:0000313" key="2">
    <source>
        <dbReference type="EMBL" id="EZH75626.1"/>
    </source>
</evidence>
<gene>
    <name evidence="2" type="ORF">ATO12_02225</name>
</gene>
<evidence type="ECO:0000256" key="1">
    <source>
        <dbReference type="SAM" id="Phobius"/>
    </source>
</evidence>
<evidence type="ECO:0000313" key="3">
    <source>
        <dbReference type="Proteomes" id="UP000023541"/>
    </source>
</evidence>
<comment type="caution">
    <text evidence="2">The sequence shown here is derived from an EMBL/GenBank/DDBJ whole genome shotgun (WGS) entry which is preliminary data.</text>
</comment>
<keyword evidence="1" id="KW-0812">Transmembrane</keyword>
<dbReference type="EMBL" id="AQRA01000001">
    <property type="protein sequence ID" value="EZH75626.1"/>
    <property type="molecule type" value="Genomic_DNA"/>
</dbReference>
<protein>
    <recommendedName>
        <fullName evidence="4">MotA/TolQ/ExbB proton channel domain-containing protein</fullName>
    </recommendedName>
</protein>
<accession>A0A023BZZ5</accession>